<dbReference type="Proteomes" id="UP000500953">
    <property type="component" value="Chromosome"/>
</dbReference>
<dbReference type="GO" id="GO:0006269">
    <property type="term" value="P:DNA replication, synthesis of primer"/>
    <property type="evidence" value="ECO:0007669"/>
    <property type="project" value="InterPro"/>
</dbReference>
<protein>
    <submittedName>
        <fullName evidence="3">DNA primase</fullName>
    </submittedName>
</protein>
<dbReference type="SUPFAM" id="SSF56731">
    <property type="entry name" value="DNA primase core"/>
    <property type="match status" value="1"/>
</dbReference>
<evidence type="ECO:0000313" key="3">
    <source>
        <dbReference type="EMBL" id="QIS24732.1"/>
    </source>
</evidence>
<dbReference type="GO" id="GO:0005737">
    <property type="term" value="C:cytoplasm"/>
    <property type="evidence" value="ECO:0007669"/>
    <property type="project" value="TreeGrafter"/>
</dbReference>
<dbReference type="Pfam" id="PF08278">
    <property type="entry name" value="DnaG_DnaB_bind"/>
    <property type="match status" value="1"/>
</dbReference>
<dbReference type="SMART" id="SM00493">
    <property type="entry name" value="TOPRIM"/>
    <property type="match status" value="1"/>
</dbReference>
<dbReference type="EMBL" id="CP046173">
    <property type="protein sequence ID" value="QIS24732.1"/>
    <property type="molecule type" value="Genomic_DNA"/>
</dbReference>
<dbReference type="GO" id="GO:0016779">
    <property type="term" value="F:nucleotidyltransferase activity"/>
    <property type="evidence" value="ECO:0007669"/>
    <property type="project" value="InterPro"/>
</dbReference>
<dbReference type="Gene3D" id="3.40.1360.10">
    <property type="match status" value="1"/>
</dbReference>
<sequence length="516" mass="55867">MLTGREPAHVHPKIITHPTGIHRHDHTRKHSVPCQYLQRAGFSADELEAAGLSRRGRHGMVDRFRGRLVWPIRNQSGEILGFGARRLFSDDPLQAKYVNTPETVLYKKSRVLFGIEHARRQIASSHRVVVVEGYTDVMAMHTAGVTTAVAACGTAFGDHHIGVLRRVMLDDSPWRAEVVYMFDGDRAGIAAATKAFQHAVSMPGRSSVAIVPGGHDPCELRQHAGDAGLRDLLASRRSLVEFVLRGAVSEFDLTTVDGRIAAVGQARVLLGRIPDPVMRAEYGRQVAGWCGTEPDAVLTAANDLHARNNAAQPAAEAVDSQSVRLQRTVLHAALHHPSVASASGFDAIPADVFSDPSCARLRKAIVDTGGVAAAAADPRAWVSGLIARLGDDRQLAAELTVLPFPVAKPDAEQYIQTAVTRLHSKHLTDRIEHTQSQLNSTGPEDDSDRRRQLNNDLSALERQRGDLLARPPTTSQTQARGSPAVADPKIGPGAPRTGARRFMTPPVATRTRGPRL</sequence>
<dbReference type="AlphaFoldDB" id="A0A6G9ZH09"/>
<accession>A0A6G9ZH09</accession>
<feature type="region of interest" description="Disordered" evidence="1">
    <location>
        <begin position="428"/>
        <end position="516"/>
    </location>
</feature>
<dbReference type="InterPro" id="IPR006171">
    <property type="entry name" value="TOPRIM_dom"/>
</dbReference>
<dbReference type="InterPro" id="IPR050219">
    <property type="entry name" value="DnaG_primase"/>
</dbReference>
<dbReference type="Pfam" id="PF13662">
    <property type="entry name" value="Toprim_4"/>
    <property type="match status" value="1"/>
</dbReference>
<dbReference type="InterPro" id="IPR034151">
    <property type="entry name" value="TOPRIM_DnaG_bac"/>
</dbReference>
<dbReference type="PANTHER" id="PTHR30313:SF2">
    <property type="entry name" value="DNA PRIMASE"/>
    <property type="match status" value="1"/>
</dbReference>
<feature type="domain" description="Toprim" evidence="2">
    <location>
        <begin position="126"/>
        <end position="213"/>
    </location>
</feature>
<dbReference type="InterPro" id="IPR019475">
    <property type="entry name" value="DNA_primase_DnaB-bd"/>
</dbReference>
<dbReference type="PROSITE" id="PS50880">
    <property type="entry name" value="TOPRIM"/>
    <property type="match status" value="1"/>
</dbReference>
<evidence type="ECO:0000256" key="1">
    <source>
        <dbReference type="SAM" id="MobiDB-lite"/>
    </source>
</evidence>
<dbReference type="InterPro" id="IPR037068">
    <property type="entry name" value="DNA_primase_core_N_sf"/>
</dbReference>
<reference evidence="3 4" key="1">
    <citation type="journal article" date="2019" name="ACS Chem. Biol.">
        <title>Identification and Mobilization of a Cryptic Antibiotic Biosynthesis Gene Locus from a Human-Pathogenic Nocardia Isolate.</title>
        <authorList>
            <person name="Herisse M."/>
            <person name="Ishida K."/>
            <person name="Porter J.L."/>
            <person name="Howden B."/>
            <person name="Hertweck C."/>
            <person name="Stinear T.P."/>
            <person name="Pidot S.J."/>
        </authorList>
    </citation>
    <scope>NUCLEOTIDE SEQUENCE [LARGE SCALE GENOMIC DNA]</scope>
    <source>
        <strain evidence="3 4">AUSMDU00012715</strain>
    </source>
</reference>
<dbReference type="InterPro" id="IPR013173">
    <property type="entry name" value="DNA_primase_DnaG_DnaB-bd_dom"/>
</dbReference>
<name>A0A6G9ZH09_9NOCA</name>
<feature type="compositionally biased region" description="Basic and acidic residues" evidence="1">
    <location>
        <begin position="447"/>
        <end position="467"/>
    </location>
</feature>
<evidence type="ECO:0000313" key="4">
    <source>
        <dbReference type="Proteomes" id="UP000500953"/>
    </source>
</evidence>
<evidence type="ECO:0000259" key="2">
    <source>
        <dbReference type="PROSITE" id="PS50880"/>
    </source>
</evidence>
<proteinExistence type="predicted"/>
<dbReference type="SMART" id="SM00766">
    <property type="entry name" value="DnaG_DnaB_bind"/>
    <property type="match status" value="1"/>
</dbReference>
<gene>
    <name evidence="3" type="ORF">F6W96_38780</name>
</gene>
<dbReference type="Gene3D" id="3.90.980.10">
    <property type="entry name" value="DNA primase, catalytic core, N-terminal domain"/>
    <property type="match status" value="1"/>
</dbReference>
<organism evidence="3 4">
    <name type="scientific">Nocardia terpenica</name>
    <dbReference type="NCBI Taxonomy" id="455432"/>
    <lineage>
        <taxon>Bacteria</taxon>
        <taxon>Bacillati</taxon>
        <taxon>Actinomycetota</taxon>
        <taxon>Actinomycetes</taxon>
        <taxon>Mycobacteriales</taxon>
        <taxon>Nocardiaceae</taxon>
        <taxon>Nocardia</taxon>
    </lineage>
</organism>
<dbReference type="Pfam" id="PF08275">
    <property type="entry name" value="DNAG_N"/>
    <property type="match status" value="1"/>
</dbReference>
<dbReference type="InterPro" id="IPR013264">
    <property type="entry name" value="DNAG_N"/>
</dbReference>
<dbReference type="Pfam" id="PF10410">
    <property type="entry name" value="DnaB_bind"/>
    <property type="match status" value="1"/>
</dbReference>
<dbReference type="CDD" id="cd03364">
    <property type="entry name" value="TOPRIM_DnaG_primases"/>
    <property type="match status" value="1"/>
</dbReference>
<dbReference type="PANTHER" id="PTHR30313">
    <property type="entry name" value="DNA PRIMASE"/>
    <property type="match status" value="1"/>
</dbReference>